<dbReference type="Pfam" id="PF10739">
    <property type="entry name" value="DUF2550"/>
    <property type="match status" value="1"/>
</dbReference>
<gene>
    <name evidence="2" type="ORF">C0Z10_05860</name>
    <name evidence="3" type="ORF">NCTC13652_00166</name>
</gene>
<dbReference type="Proteomes" id="UP000285875">
    <property type="component" value="Chromosome"/>
</dbReference>
<organism evidence="2 5">
    <name type="scientific">Acidipropionibacterium jensenii</name>
    <dbReference type="NCBI Taxonomy" id="1749"/>
    <lineage>
        <taxon>Bacteria</taxon>
        <taxon>Bacillati</taxon>
        <taxon>Actinomycetota</taxon>
        <taxon>Actinomycetes</taxon>
        <taxon>Propionibacteriales</taxon>
        <taxon>Propionibacteriaceae</taxon>
        <taxon>Acidipropionibacterium</taxon>
    </lineage>
</organism>
<keyword evidence="1" id="KW-1133">Transmembrane helix</keyword>
<keyword evidence="4" id="KW-1185">Reference proteome</keyword>
<reference evidence="5" key="1">
    <citation type="submission" date="2017-12" db="EMBL/GenBank/DDBJ databases">
        <title>Whole genome sequencing of Acidipropionibacterium jensenii strains JS279 and JS280.</title>
        <authorList>
            <person name="Deptula P."/>
            <person name="Laine P."/>
            <person name="Smolander O.-P."/>
            <person name="Paulin L."/>
            <person name="Auvinen P."/>
            <person name="Varmanen P."/>
        </authorList>
    </citation>
    <scope>NUCLEOTIDE SEQUENCE [LARGE SCALE GENOMIC DNA]</scope>
    <source>
        <strain evidence="5">JS280</strain>
    </source>
</reference>
<reference evidence="3 4" key="2">
    <citation type="submission" date="2018-12" db="EMBL/GenBank/DDBJ databases">
        <authorList>
            <consortium name="Pathogen Informatics"/>
        </authorList>
    </citation>
    <scope>NUCLEOTIDE SEQUENCE [LARGE SCALE GENOMIC DNA]</scope>
    <source>
        <strain evidence="3 4">NCTC13652</strain>
    </source>
</reference>
<dbReference type="InterPro" id="IPR019675">
    <property type="entry name" value="DUF2550"/>
</dbReference>
<proteinExistence type="predicted"/>
<protein>
    <submittedName>
        <fullName evidence="2">DUF2550 domain-containing protein</fullName>
    </submittedName>
    <submittedName>
        <fullName evidence="3">Protein of uncharacterized function (DUF2550)</fullName>
    </submittedName>
</protein>
<dbReference type="KEGG" id="aji:C0Z10_05860"/>
<name>A0A3Q9UDD6_9ACTN</name>
<evidence type="ECO:0000313" key="3">
    <source>
        <dbReference type="EMBL" id="VEI02001.1"/>
    </source>
</evidence>
<dbReference type="STRING" id="1122997.GCA_000425285_00634"/>
<keyword evidence="1" id="KW-0812">Transmembrane</keyword>
<dbReference type="OrthoDB" id="4793422at2"/>
<reference evidence="2" key="3">
    <citation type="journal article" date="2019" name="Microorganisms">
        <title>Red-Brown Pigmentation of Acidipropionibacterium jensenii Is Tied to Haemolytic Activity and cyl-Like Gene Cluster.</title>
        <authorList>
            <person name="Deptula P."/>
            <person name="Loivamaa I."/>
            <person name="Smolander O.P."/>
            <person name="Laine P."/>
            <person name="Roberts R.J."/>
            <person name="Piironen V."/>
            <person name="Paulin L."/>
            <person name="Savijoki K."/>
            <person name="Auvinen P."/>
            <person name="Varmanen P."/>
        </authorList>
    </citation>
    <scope>NUCLEOTIDE SEQUENCE</scope>
    <source>
        <strain evidence="2">JS280</strain>
    </source>
</reference>
<evidence type="ECO:0000313" key="4">
    <source>
        <dbReference type="Proteomes" id="UP000277858"/>
    </source>
</evidence>
<dbReference type="EMBL" id="LR134473">
    <property type="protein sequence ID" value="VEI02001.1"/>
    <property type="molecule type" value="Genomic_DNA"/>
</dbReference>
<accession>A0A3Q9UDD6</accession>
<evidence type="ECO:0000256" key="1">
    <source>
        <dbReference type="SAM" id="Phobius"/>
    </source>
</evidence>
<evidence type="ECO:0000313" key="5">
    <source>
        <dbReference type="Proteomes" id="UP000285875"/>
    </source>
</evidence>
<feature type="transmembrane region" description="Helical" evidence="1">
    <location>
        <begin position="20"/>
        <end position="39"/>
    </location>
</feature>
<keyword evidence="1" id="KW-0472">Membrane</keyword>
<sequence length="172" mass="18804">MGPVHVSLQVALVSVIQLELMAAVLVVAIVAMAMVWLLIRHQILLRRRGVFVCGLRTLGPDESAEARPGKWMLGLAQYCAGDFVWYRPINPCLSPSVALHRSSLEMAEHHRPTPGDQIPFMMSQEVITLVTAASGQRSRCQIVVDKGVLTGLMSWLEAAPPGEANHLTARSM</sequence>
<dbReference type="RefSeq" id="WP_028702426.1">
    <property type="nucleotide sequence ID" value="NZ_CP025570.1"/>
</dbReference>
<dbReference type="EMBL" id="CP025570">
    <property type="protein sequence ID" value="AZZ39349.1"/>
    <property type="molecule type" value="Genomic_DNA"/>
</dbReference>
<dbReference type="AlphaFoldDB" id="A0A3Q9UDD6"/>
<evidence type="ECO:0000313" key="2">
    <source>
        <dbReference type="EMBL" id="AZZ39349.1"/>
    </source>
</evidence>
<dbReference type="Proteomes" id="UP000277858">
    <property type="component" value="Chromosome"/>
</dbReference>
<dbReference type="GeneID" id="82885582"/>